<dbReference type="Proteomes" id="UP001597151">
    <property type="component" value="Unassembled WGS sequence"/>
</dbReference>
<dbReference type="SUPFAM" id="SSF51261">
    <property type="entry name" value="Duplicated hybrid motif"/>
    <property type="match status" value="1"/>
</dbReference>
<reference evidence="5" key="1">
    <citation type="journal article" date="2019" name="Int. J. Syst. Evol. Microbiol.">
        <title>The Global Catalogue of Microorganisms (GCM) 10K type strain sequencing project: providing services to taxonomists for standard genome sequencing and annotation.</title>
        <authorList>
            <consortium name="The Broad Institute Genomics Platform"/>
            <consortium name="The Broad Institute Genome Sequencing Center for Infectious Disease"/>
            <person name="Wu L."/>
            <person name="Ma J."/>
        </authorList>
    </citation>
    <scope>NUCLEOTIDE SEQUENCE [LARGE SCALE GENOMIC DNA]</scope>
    <source>
        <strain evidence="5">CCUG 55328</strain>
    </source>
</reference>
<evidence type="ECO:0000259" key="3">
    <source>
        <dbReference type="Pfam" id="PF01551"/>
    </source>
</evidence>
<feature type="chain" id="PRO_5045221867" evidence="2">
    <location>
        <begin position="21"/>
        <end position="321"/>
    </location>
</feature>
<comment type="caution">
    <text evidence="4">The sequence shown here is derived from an EMBL/GenBank/DDBJ whole genome shotgun (WGS) entry which is preliminary data.</text>
</comment>
<dbReference type="PANTHER" id="PTHR21666:SF289">
    <property type="entry name" value="L-ALA--D-GLU ENDOPEPTIDASE"/>
    <property type="match status" value="1"/>
</dbReference>
<keyword evidence="5" id="KW-1185">Reference proteome</keyword>
<keyword evidence="4" id="KW-0378">Hydrolase</keyword>
<feature type="domain" description="M23ase beta-sheet core" evidence="3">
    <location>
        <begin position="61"/>
        <end position="179"/>
    </location>
</feature>
<accession>A0ABW3TEF8</accession>
<feature type="signal peptide" evidence="2">
    <location>
        <begin position="1"/>
        <end position="20"/>
    </location>
</feature>
<dbReference type="Pfam" id="PF01551">
    <property type="entry name" value="Peptidase_M23"/>
    <property type="match status" value="1"/>
</dbReference>
<protein>
    <submittedName>
        <fullName evidence="4">M23 family metallopeptidase</fullName>
        <ecNumber evidence="4">3.4.24.-</ecNumber>
    </submittedName>
</protein>
<keyword evidence="1 2" id="KW-0732">Signal</keyword>
<dbReference type="CDD" id="cd12797">
    <property type="entry name" value="M23_peptidase"/>
    <property type="match status" value="1"/>
</dbReference>
<dbReference type="GO" id="GO:0016787">
    <property type="term" value="F:hydrolase activity"/>
    <property type="evidence" value="ECO:0007669"/>
    <property type="project" value="UniProtKB-KW"/>
</dbReference>
<sequence length="321" mass="33231">MRATVLPVLMASALPGSAGAFTLDLPVDCTLGQSCFVQQYVDHDPGPGAQDFTCKGLSYDTHTGTDIALPSLSAMQDGVAVLAAAPGQVRALRDGMPDTGLTAGTAAQIEGRECGNGVVISHADGWETQYCHLMQGSVSVTQGQMVDAGTPLGQVGLSGNTEFPHLHIAVRRNGKIVDPFDPDGQITCGAPDPETLWSAPVTYVPGALLNAGFATGIPDYASIKAGTAAAATISRDAPALVAWGYAFGGQKGDVIQITITGPSGTITDHSETIDRNQAQFFRAAGRKTPARGWPAGDYAASVNLIRDGISLGERVLNLRID</sequence>
<evidence type="ECO:0000313" key="4">
    <source>
        <dbReference type="EMBL" id="MFD1195574.1"/>
    </source>
</evidence>
<proteinExistence type="predicted"/>
<evidence type="ECO:0000313" key="5">
    <source>
        <dbReference type="Proteomes" id="UP001597151"/>
    </source>
</evidence>
<dbReference type="EMBL" id="JBHTKR010000005">
    <property type="protein sequence ID" value="MFD1195574.1"/>
    <property type="molecule type" value="Genomic_DNA"/>
</dbReference>
<dbReference type="EC" id="3.4.24.-" evidence="4"/>
<dbReference type="InterPro" id="IPR011055">
    <property type="entry name" value="Dup_hybrid_motif"/>
</dbReference>
<dbReference type="InterPro" id="IPR050570">
    <property type="entry name" value="Cell_wall_metabolism_enzyme"/>
</dbReference>
<dbReference type="InterPro" id="IPR016047">
    <property type="entry name" value="M23ase_b-sheet_dom"/>
</dbReference>
<name>A0ABW3TEF8_9RHOB</name>
<evidence type="ECO:0000256" key="1">
    <source>
        <dbReference type="ARBA" id="ARBA00022729"/>
    </source>
</evidence>
<dbReference type="PANTHER" id="PTHR21666">
    <property type="entry name" value="PEPTIDASE-RELATED"/>
    <property type="match status" value="1"/>
</dbReference>
<evidence type="ECO:0000256" key="2">
    <source>
        <dbReference type="SAM" id="SignalP"/>
    </source>
</evidence>
<organism evidence="4 5">
    <name type="scientific">Seohaeicola saemankumensis</name>
    <dbReference type="NCBI Taxonomy" id="481181"/>
    <lineage>
        <taxon>Bacteria</taxon>
        <taxon>Pseudomonadati</taxon>
        <taxon>Pseudomonadota</taxon>
        <taxon>Alphaproteobacteria</taxon>
        <taxon>Rhodobacterales</taxon>
        <taxon>Roseobacteraceae</taxon>
        <taxon>Seohaeicola</taxon>
    </lineage>
</organism>
<dbReference type="Gene3D" id="2.70.70.10">
    <property type="entry name" value="Glucose Permease (Domain IIA)"/>
    <property type="match status" value="1"/>
</dbReference>
<gene>
    <name evidence="4" type="ORF">ACFQ3C_12950</name>
</gene>